<dbReference type="Gene3D" id="3.90.660.10">
    <property type="match status" value="1"/>
</dbReference>
<organism evidence="2 3">
    <name type="scientific">Comamonas avium</name>
    <dbReference type="NCBI Taxonomy" id="2762231"/>
    <lineage>
        <taxon>Bacteria</taxon>
        <taxon>Pseudomonadati</taxon>
        <taxon>Pseudomonadota</taxon>
        <taxon>Betaproteobacteria</taxon>
        <taxon>Burkholderiales</taxon>
        <taxon>Comamonadaceae</taxon>
        <taxon>Comamonas</taxon>
    </lineage>
</organism>
<comment type="caution">
    <text evidence="2">The sequence shown here is derived from an EMBL/GenBank/DDBJ whole genome shotgun (WGS) entry which is preliminary data.</text>
</comment>
<dbReference type="InterPro" id="IPR036188">
    <property type="entry name" value="FAD/NAD-bd_sf"/>
</dbReference>
<dbReference type="NCBIfam" id="TIGR03467">
    <property type="entry name" value="HpnE"/>
    <property type="match status" value="1"/>
</dbReference>
<name>A0ABR8SD04_9BURK</name>
<sequence length="457" mass="48479">MAGVEDASAGPHVAVTGTATPRCIAIIGGGWAGMAAAVQLQQQGQHVHIFEASRIWGGRARALTLNGPAGQAWTVDNGQHILIGAYQGCLQMLQTVGVDASAAMLRLPLDLRYMDGQGLHLPHCSPPWDAAIGIARARGWSWSEKLALVRTAHRWQRNRFNCAPGATVADICHGLPARLMQDFVDPLCISALNLPATQASGPIFLRVLQDGLFSGQGGSNLLIPRTDLSSLFPATAVQWLQTRGTQVHLGARAQALAHDADTAQWRVNGQAFDSVVLATSCAEAARLVEQAQLSAAWQARAAPWAAVAHALPHTAIATVYAFSHQPLRNGKLLPAPMVALRSHAGAPAQFAFDKAQLNGPEGLIALVVSASHGDKDTLQTQVLEQARTQLQLPDLQALQTVIDKRATFACTPLVQRPAHQILPGLWACGDYVDGPYPATLEGAVRSGMQVAQDIALT</sequence>
<dbReference type="InterPro" id="IPR017830">
    <property type="entry name" value="SQase_HpnE"/>
</dbReference>
<feature type="domain" description="Amine oxidase" evidence="1">
    <location>
        <begin position="32"/>
        <end position="454"/>
    </location>
</feature>
<dbReference type="Pfam" id="PF01593">
    <property type="entry name" value="Amino_oxidase"/>
    <property type="match status" value="1"/>
</dbReference>
<protein>
    <submittedName>
        <fullName evidence="2">FAD-dependent oxidoreductase</fullName>
    </submittedName>
</protein>
<proteinExistence type="predicted"/>
<dbReference type="PANTHER" id="PTHR42923:SF47">
    <property type="entry name" value="BLR3003 PROTEIN"/>
    <property type="match status" value="1"/>
</dbReference>
<accession>A0ABR8SD04</accession>
<dbReference type="Gene3D" id="3.50.50.60">
    <property type="entry name" value="FAD/NAD(P)-binding domain"/>
    <property type="match status" value="2"/>
</dbReference>
<dbReference type="SUPFAM" id="SSF51905">
    <property type="entry name" value="FAD/NAD(P)-binding domain"/>
    <property type="match status" value="1"/>
</dbReference>
<evidence type="ECO:0000313" key="3">
    <source>
        <dbReference type="Proteomes" id="UP000634919"/>
    </source>
</evidence>
<keyword evidence="3" id="KW-1185">Reference proteome</keyword>
<dbReference type="PANTHER" id="PTHR42923">
    <property type="entry name" value="PROTOPORPHYRINOGEN OXIDASE"/>
    <property type="match status" value="1"/>
</dbReference>
<dbReference type="Proteomes" id="UP000634919">
    <property type="component" value="Unassembled WGS sequence"/>
</dbReference>
<reference evidence="2 3" key="1">
    <citation type="submission" date="2020-08" db="EMBL/GenBank/DDBJ databases">
        <title>A Genomic Blueprint of the Chicken Gut Microbiome.</title>
        <authorList>
            <person name="Gilroy R."/>
            <person name="Ravi A."/>
            <person name="Getino M."/>
            <person name="Pursley I."/>
            <person name="Horton D.L."/>
            <person name="Alikhan N.-F."/>
            <person name="Baker D."/>
            <person name="Gharbi K."/>
            <person name="Hall N."/>
            <person name="Watson M."/>
            <person name="Adriaenssens E.M."/>
            <person name="Foster-Nyarko E."/>
            <person name="Jarju S."/>
            <person name="Secka A."/>
            <person name="Antonio M."/>
            <person name="Oren A."/>
            <person name="Chaudhuri R."/>
            <person name="La Ragione R.M."/>
            <person name="Hildebrand F."/>
            <person name="Pallen M.J."/>
        </authorList>
    </citation>
    <scope>NUCLEOTIDE SEQUENCE [LARGE SCALE GENOMIC DNA]</scope>
    <source>
        <strain evidence="2 3">Sa2CVA6</strain>
    </source>
</reference>
<dbReference type="InterPro" id="IPR050464">
    <property type="entry name" value="Zeta_carotene_desat/Oxidored"/>
</dbReference>
<evidence type="ECO:0000259" key="1">
    <source>
        <dbReference type="Pfam" id="PF01593"/>
    </source>
</evidence>
<evidence type="ECO:0000313" key="2">
    <source>
        <dbReference type="EMBL" id="MBD7961361.1"/>
    </source>
</evidence>
<dbReference type="EMBL" id="JACSQK010000006">
    <property type="protein sequence ID" value="MBD7961361.1"/>
    <property type="molecule type" value="Genomic_DNA"/>
</dbReference>
<gene>
    <name evidence="2" type="ORF">H9646_12790</name>
</gene>
<dbReference type="InterPro" id="IPR002937">
    <property type="entry name" value="Amino_oxidase"/>
</dbReference>